<evidence type="ECO:0000256" key="4">
    <source>
        <dbReference type="ARBA" id="ARBA00022989"/>
    </source>
</evidence>
<feature type="transmembrane region" description="Helical" evidence="6">
    <location>
        <begin position="71"/>
        <end position="92"/>
    </location>
</feature>
<keyword evidence="5 6" id="KW-0472">Membrane</keyword>
<comment type="caution">
    <text evidence="7">The sequence shown here is derived from an EMBL/GenBank/DDBJ whole genome shotgun (WGS) entry which is preliminary data.</text>
</comment>
<accession>A0ABR5NV77</accession>
<dbReference type="PANTHER" id="PTHR23291">
    <property type="entry name" value="BAX INHIBITOR-RELATED"/>
    <property type="match status" value="1"/>
</dbReference>
<evidence type="ECO:0000256" key="5">
    <source>
        <dbReference type="ARBA" id="ARBA00023136"/>
    </source>
</evidence>
<evidence type="ECO:0000256" key="3">
    <source>
        <dbReference type="ARBA" id="ARBA00022692"/>
    </source>
</evidence>
<feature type="transmembrane region" description="Helical" evidence="6">
    <location>
        <begin position="219"/>
        <end position="242"/>
    </location>
</feature>
<proteinExistence type="inferred from homology"/>
<feature type="transmembrane region" description="Helical" evidence="6">
    <location>
        <begin position="99"/>
        <end position="119"/>
    </location>
</feature>
<evidence type="ECO:0000313" key="8">
    <source>
        <dbReference type="Proteomes" id="UP000051499"/>
    </source>
</evidence>
<dbReference type="Proteomes" id="UP000051499">
    <property type="component" value="Unassembled WGS sequence"/>
</dbReference>
<dbReference type="InterPro" id="IPR006214">
    <property type="entry name" value="Bax_inhibitor_1-related"/>
</dbReference>
<evidence type="ECO:0000256" key="2">
    <source>
        <dbReference type="ARBA" id="ARBA00010350"/>
    </source>
</evidence>
<feature type="transmembrane region" description="Helical" evidence="6">
    <location>
        <begin position="32"/>
        <end position="51"/>
    </location>
</feature>
<keyword evidence="8" id="KW-1185">Reference proteome</keyword>
<evidence type="ECO:0000313" key="7">
    <source>
        <dbReference type="EMBL" id="KRK52611.1"/>
    </source>
</evidence>
<feature type="transmembrane region" description="Helical" evidence="6">
    <location>
        <begin position="157"/>
        <end position="174"/>
    </location>
</feature>
<feature type="transmembrane region" description="Helical" evidence="6">
    <location>
        <begin position="180"/>
        <end position="198"/>
    </location>
</feature>
<dbReference type="EMBL" id="AZDH01000008">
    <property type="protein sequence ID" value="KRK52611.1"/>
    <property type="molecule type" value="Genomic_DNA"/>
</dbReference>
<reference evidence="7 8" key="1">
    <citation type="journal article" date="2015" name="Genome Announc.">
        <title>Expanding the biotechnology potential of lactobacilli through comparative genomics of 213 strains and associated genera.</title>
        <authorList>
            <person name="Sun Z."/>
            <person name="Harris H.M."/>
            <person name="McCann A."/>
            <person name="Guo C."/>
            <person name="Argimon S."/>
            <person name="Zhang W."/>
            <person name="Yang X."/>
            <person name="Jeffery I.B."/>
            <person name="Cooney J.C."/>
            <person name="Kagawa T.F."/>
            <person name="Liu W."/>
            <person name="Song Y."/>
            <person name="Salvetti E."/>
            <person name="Wrobel A."/>
            <person name="Rasinkangas P."/>
            <person name="Parkhill J."/>
            <person name="Rea M.C."/>
            <person name="O'Sullivan O."/>
            <person name="Ritari J."/>
            <person name="Douillard F.P."/>
            <person name="Paul Ross R."/>
            <person name="Yang R."/>
            <person name="Briner A.E."/>
            <person name="Felis G.E."/>
            <person name="de Vos W.M."/>
            <person name="Barrangou R."/>
            <person name="Klaenhammer T.R."/>
            <person name="Caufield P.W."/>
            <person name="Cui Y."/>
            <person name="Zhang H."/>
            <person name="O'Toole P.W."/>
        </authorList>
    </citation>
    <scope>NUCLEOTIDE SEQUENCE [LARGE SCALE GENOMIC DNA]</scope>
    <source>
        <strain evidence="7 8">DSM 13961</strain>
    </source>
</reference>
<evidence type="ECO:0000256" key="6">
    <source>
        <dbReference type="RuleBase" id="RU004379"/>
    </source>
</evidence>
<sequence length="246" mass="27499">MLLYNNYRVFKEETMQSIDKVKATGLARFTSLVYLYTGLGIAFWMICAQAIAKNTALSMALFQGMANHRIISLILMIGIPMGFISLCSLFATRSYFLTFLTYLGFLFTLSFIGVPIFYMYSAKSIIQTLTVTSAIFVVSAFIGFVTKKDLTKWSRTLIIGLISVIVVEAINLFIFKSTALMMLVSGVIIILFLFYIAFDSQNIKRIYQNNATSESLGAIALLASVNLVLDFINLFLSIIQIFGNNN</sequence>
<evidence type="ECO:0008006" key="9">
    <source>
        <dbReference type="Google" id="ProtNLM"/>
    </source>
</evidence>
<gene>
    <name evidence="7" type="ORF">FC97_GL002597</name>
</gene>
<dbReference type="PANTHER" id="PTHR23291:SF50">
    <property type="entry name" value="PROTEIN LIFEGUARD 4"/>
    <property type="match status" value="1"/>
</dbReference>
<comment type="subcellular location">
    <subcellularLocation>
        <location evidence="1">Membrane</location>
        <topology evidence="1">Multi-pass membrane protein</topology>
    </subcellularLocation>
</comment>
<organism evidence="7 8">
    <name type="scientific">Companilactobacillus kimchii DSM 13961 = JCM 10707</name>
    <dbReference type="NCBI Taxonomy" id="1423765"/>
    <lineage>
        <taxon>Bacteria</taxon>
        <taxon>Bacillati</taxon>
        <taxon>Bacillota</taxon>
        <taxon>Bacilli</taxon>
        <taxon>Lactobacillales</taxon>
        <taxon>Lactobacillaceae</taxon>
        <taxon>Companilactobacillus</taxon>
        <taxon>Companilactobacillus kimchii</taxon>
    </lineage>
</organism>
<comment type="similarity">
    <text evidence="2 6">Belongs to the BI1 family.</text>
</comment>
<feature type="transmembrane region" description="Helical" evidence="6">
    <location>
        <begin position="125"/>
        <end position="145"/>
    </location>
</feature>
<keyword evidence="3 6" id="KW-0812">Transmembrane</keyword>
<dbReference type="Pfam" id="PF01027">
    <property type="entry name" value="Bax1-I"/>
    <property type="match status" value="1"/>
</dbReference>
<protein>
    <recommendedName>
        <fullName evidence="9">Integral membrane protein</fullName>
    </recommendedName>
</protein>
<evidence type="ECO:0000256" key="1">
    <source>
        <dbReference type="ARBA" id="ARBA00004141"/>
    </source>
</evidence>
<keyword evidence="4 6" id="KW-1133">Transmembrane helix</keyword>
<name>A0ABR5NV77_9LACO</name>
<dbReference type="CDD" id="cd10432">
    <property type="entry name" value="BI-1-like_bacterial"/>
    <property type="match status" value="1"/>
</dbReference>